<organism evidence="1 2">
    <name type="scientific">Asticcacaulis endophyticus</name>
    <dbReference type="NCBI Taxonomy" id="1395890"/>
    <lineage>
        <taxon>Bacteria</taxon>
        <taxon>Pseudomonadati</taxon>
        <taxon>Pseudomonadota</taxon>
        <taxon>Alphaproteobacteria</taxon>
        <taxon>Caulobacterales</taxon>
        <taxon>Caulobacteraceae</taxon>
        <taxon>Asticcacaulis</taxon>
    </lineage>
</organism>
<keyword evidence="2" id="KW-1185">Reference proteome</keyword>
<dbReference type="Proteomes" id="UP000662572">
    <property type="component" value="Unassembled WGS sequence"/>
</dbReference>
<protein>
    <submittedName>
        <fullName evidence="1">Uncharacterized protein</fullName>
    </submittedName>
</protein>
<evidence type="ECO:0000313" key="2">
    <source>
        <dbReference type="Proteomes" id="UP000662572"/>
    </source>
</evidence>
<dbReference type="EMBL" id="BMZB01000002">
    <property type="protein sequence ID" value="GGZ31924.1"/>
    <property type="molecule type" value="Genomic_DNA"/>
</dbReference>
<gene>
    <name evidence="1" type="ORF">GCM10011273_17420</name>
</gene>
<reference evidence="1" key="1">
    <citation type="journal article" date="2014" name="Int. J. Syst. Evol. Microbiol.">
        <title>Complete genome sequence of Corynebacterium casei LMG S-19264T (=DSM 44701T), isolated from a smear-ripened cheese.</title>
        <authorList>
            <consortium name="US DOE Joint Genome Institute (JGI-PGF)"/>
            <person name="Walter F."/>
            <person name="Albersmeier A."/>
            <person name="Kalinowski J."/>
            <person name="Ruckert C."/>
        </authorList>
    </citation>
    <scope>NUCLEOTIDE SEQUENCE</scope>
    <source>
        <strain evidence="1">KCTC 32296</strain>
    </source>
</reference>
<comment type="caution">
    <text evidence="1">The sequence shown here is derived from an EMBL/GenBank/DDBJ whole genome shotgun (WGS) entry which is preliminary data.</text>
</comment>
<sequence>MSWRTETMLRDLDPDTEFEVSCRMCGKHRYEWAGDLVKLGRLGGFYIDQVQRDLRCFDRKCDGPVRICVMHDKLEEGFVAGMP</sequence>
<reference evidence="1" key="2">
    <citation type="submission" date="2020-09" db="EMBL/GenBank/DDBJ databases">
        <authorList>
            <person name="Sun Q."/>
            <person name="Kim S."/>
        </authorList>
    </citation>
    <scope>NUCLEOTIDE SEQUENCE</scope>
    <source>
        <strain evidence="1">KCTC 32296</strain>
    </source>
</reference>
<dbReference type="AlphaFoldDB" id="A0A918Q3P4"/>
<dbReference type="RefSeq" id="WP_189486086.1">
    <property type="nucleotide sequence ID" value="NZ_BMZB01000002.1"/>
</dbReference>
<evidence type="ECO:0000313" key="1">
    <source>
        <dbReference type="EMBL" id="GGZ31924.1"/>
    </source>
</evidence>
<proteinExistence type="predicted"/>
<name>A0A918Q3P4_9CAUL</name>
<accession>A0A918Q3P4</accession>